<evidence type="ECO:0000313" key="2">
    <source>
        <dbReference type="Proteomes" id="UP000291404"/>
    </source>
</evidence>
<comment type="caution">
    <text evidence="1">The sequence shown here is derived from an EMBL/GenBank/DDBJ whole genome shotgun (WGS) entry which is preliminary data.</text>
</comment>
<gene>
    <name evidence="1" type="ORF">CWI36_0630p0010</name>
</gene>
<reference evidence="1 2" key="1">
    <citation type="submission" date="2017-12" db="EMBL/GenBank/DDBJ databases">
        <authorList>
            <person name="Pombert J.-F."/>
            <person name="Haag K.L."/>
            <person name="Ebert D."/>
        </authorList>
    </citation>
    <scope>NUCLEOTIDE SEQUENCE [LARGE SCALE GENOMIC DNA]</scope>
    <source>
        <strain evidence="1">BE-OM-2</strain>
    </source>
</reference>
<keyword evidence="2" id="KW-1185">Reference proteome</keyword>
<organism evidence="1 2">
    <name type="scientific">Hamiltosporidium magnivora</name>
    <dbReference type="NCBI Taxonomy" id="148818"/>
    <lineage>
        <taxon>Eukaryota</taxon>
        <taxon>Fungi</taxon>
        <taxon>Fungi incertae sedis</taxon>
        <taxon>Microsporidia</taxon>
        <taxon>Dubosqiidae</taxon>
        <taxon>Hamiltosporidium</taxon>
    </lineage>
</organism>
<dbReference type="Proteomes" id="UP000291404">
    <property type="component" value="Unassembled WGS sequence"/>
</dbReference>
<accession>A0A4Q9LEJ6</accession>
<dbReference type="VEuPathDB" id="MicrosporidiaDB:CWI36_0630p0010"/>
<proteinExistence type="predicted"/>
<dbReference type="AlphaFoldDB" id="A0A4Q9LEJ6"/>
<evidence type="ECO:0000313" key="1">
    <source>
        <dbReference type="EMBL" id="TBU05491.1"/>
    </source>
</evidence>
<protein>
    <submittedName>
        <fullName evidence="1">Uncharacterized protein</fullName>
    </submittedName>
</protein>
<name>A0A4Q9LEJ6_9MICR</name>
<dbReference type="EMBL" id="PITI01000630">
    <property type="protein sequence ID" value="TBU05491.1"/>
    <property type="molecule type" value="Genomic_DNA"/>
</dbReference>
<sequence length="228" mass="27362">MRELHFDLSKTNDLSEALVKKNMSLNVYEKKITMYESMRSRKENLMFDYTETNKIAGVKKFMNNIGWEINKDMSAVTDLCCKDTVLFLKEKFSAIFMIEMYSDAQKLCLTPHPVYKTINHLAARFEKMLGHEILDEMMRWYDVYIYFGLINIILSLKNELETTRSKNFLKMNTRIRTDVKIRCNRPDIFLYDKKKYRIPFIEETMININEESDFEEEIEVFEILKRNI</sequence>